<dbReference type="EMBL" id="SDWT01000003">
    <property type="protein sequence ID" value="RYB91005.1"/>
    <property type="molecule type" value="Genomic_DNA"/>
</dbReference>
<reference evidence="2 3" key="1">
    <citation type="submission" date="2019-01" db="EMBL/GenBank/DDBJ databases">
        <title>Novel species of Nocardioides.</title>
        <authorList>
            <person name="Liu Q."/>
            <person name="Xin Y.-H."/>
        </authorList>
    </citation>
    <scope>NUCLEOTIDE SEQUENCE [LARGE SCALE GENOMIC DNA]</scope>
    <source>
        <strain evidence="2 3">CGMCC 4.6882</strain>
    </source>
</reference>
<dbReference type="Gene3D" id="1.20.1270.210">
    <property type="match status" value="1"/>
</dbReference>
<organism evidence="2 3">
    <name type="scientific">Nocardioides oleivorans</name>
    <dbReference type="NCBI Taxonomy" id="273676"/>
    <lineage>
        <taxon>Bacteria</taxon>
        <taxon>Bacillati</taxon>
        <taxon>Actinomycetota</taxon>
        <taxon>Actinomycetes</taxon>
        <taxon>Propionibacteriales</taxon>
        <taxon>Nocardioidaceae</taxon>
        <taxon>Nocardioides</taxon>
    </lineage>
</organism>
<evidence type="ECO:0000313" key="2">
    <source>
        <dbReference type="EMBL" id="RYB91005.1"/>
    </source>
</evidence>
<evidence type="ECO:0000256" key="1">
    <source>
        <dbReference type="SAM" id="MobiDB-lite"/>
    </source>
</evidence>
<dbReference type="OrthoDB" id="3268650at2"/>
<dbReference type="AlphaFoldDB" id="A0A4Q2RT53"/>
<sequence length="394" mass="43690">MGWYKRLLTGSSPVTEFAASIPEQPPSFAVDAESIPAQIFGLESYADPIAQAPRIDRKSALQVPAVKGARDKICGPIGGLPLNLSGPDRRNSPWALFERPEPDRIPAYTIAMTVEDLLFEEVAWWRVLTRDWRGYPAKVRRLHPRSVTVAKNGKVYVSKGGLHSGSATEWVEDRDLIRFDSLNEGLLTAGARAIRTCLRLDSSAAKYAEGSPPVDWFESDDPIDDPQALVSDWATARRTNTTGFVPWGVRYKRDGWTPEQLQMAEARNHAVLEIARISGVDPEELGVSTTSRTYANQFDRRKAFLDFTLGPYLTAIEQTLSSPNVSPRGYRARFDLDAFLRSDPKGRYEAYRLGLDVGALTEEEIREAEDKPLDSLPPDPLPETAADTEEAASA</sequence>
<dbReference type="Proteomes" id="UP000294071">
    <property type="component" value="Unassembled WGS sequence"/>
</dbReference>
<name>A0A4Q2RT53_9ACTN</name>
<accession>A0A4Q2RT53</accession>
<dbReference type="Pfam" id="PF04860">
    <property type="entry name" value="Phage_portal"/>
    <property type="match status" value="1"/>
</dbReference>
<keyword evidence="3" id="KW-1185">Reference proteome</keyword>
<comment type="caution">
    <text evidence="2">The sequence shown here is derived from an EMBL/GenBank/DDBJ whole genome shotgun (WGS) entry which is preliminary data.</text>
</comment>
<gene>
    <name evidence="2" type="ORF">EUA93_18900</name>
</gene>
<evidence type="ECO:0000313" key="3">
    <source>
        <dbReference type="Proteomes" id="UP000294071"/>
    </source>
</evidence>
<dbReference type="Gene3D" id="3.30.1120.70">
    <property type="match status" value="1"/>
</dbReference>
<proteinExistence type="predicted"/>
<dbReference type="RefSeq" id="WP_129401903.1">
    <property type="nucleotide sequence ID" value="NZ_SDWT01000003.1"/>
</dbReference>
<dbReference type="Gene3D" id="3.40.140.120">
    <property type="match status" value="1"/>
</dbReference>
<dbReference type="InterPro" id="IPR006944">
    <property type="entry name" value="Phage/GTA_portal"/>
</dbReference>
<feature type="region of interest" description="Disordered" evidence="1">
    <location>
        <begin position="364"/>
        <end position="394"/>
    </location>
</feature>
<protein>
    <submittedName>
        <fullName evidence="2">Phage portal protein</fullName>
    </submittedName>
</protein>